<dbReference type="Pfam" id="PF00456">
    <property type="entry name" value="Transketolase_N"/>
    <property type="match status" value="1"/>
</dbReference>
<evidence type="ECO:0000313" key="8">
    <source>
        <dbReference type="Proteomes" id="UP000198324"/>
    </source>
</evidence>
<dbReference type="Pfam" id="PF02779">
    <property type="entry name" value="Transket_pyr"/>
    <property type="match status" value="1"/>
</dbReference>
<dbReference type="PANTHER" id="PTHR43825">
    <property type="entry name" value="PYRUVATE DEHYDROGENASE E1 COMPONENT"/>
    <property type="match status" value="1"/>
</dbReference>
<keyword evidence="8" id="KW-1185">Reference proteome</keyword>
<dbReference type="InterPro" id="IPR033248">
    <property type="entry name" value="Transketolase_C"/>
</dbReference>
<dbReference type="CDD" id="cd07033">
    <property type="entry name" value="TPP_PYR_DXS_TK_like"/>
    <property type="match status" value="1"/>
</dbReference>
<keyword evidence="5" id="KW-0786">Thiamine pyrophosphate</keyword>
<protein>
    <submittedName>
        <fullName evidence="7">Transketolase</fullName>
    </submittedName>
</protein>
<dbReference type="OrthoDB" id="8732661at2"/>
<dbReference type="PANTHER" id="PTHR43825:SF1">
    <property type="entry name" value="TRANSKETOLASE-LIKE PYRIMIDINE-BINDING DOMAIN-CONTAINING PROTEIN"/>
    <property type="match status" value="1"/>
</dbReference>
<dbReference type="Proteomes" id="UP000198324">
    <property type="component" value="Unassembled WGS sequence"/>
</dbReference>
<comment type="cofactor">
    <cofactor evidence="1">
        <name>Mn(2+)</name>
        <dbReference type="ChEBI" id="CHEBI:29035"/>
    </cofactor>
</comment>
<dbReference type="InterPro" id="IPR009014">
    <property type="entry name" value="Transketo_C/PFOR_II"/>
</dbReference>
<comment type="cofactor">
    <cofactor evidence="3">
        <name>thiamine diphosphate</name>
        <dbReference type="ChEBI" id="CHEBI:58937"/>
    </cofactor>
</comment>
<evidence type="ECO:0000313" key="7">
    <source>
        <dbReference type="EMBL" id="SNR66773.1"/>
    </source>
</evidence>
<sequence length="890" mass="96383">MPTPCIITREDIARVRASVSDRHTRAELTADLCRLNTLAAVKIAGSGHLGSSLSAMDIVVWLYTEVMNTLEVGVGSPHRDVYFSSKGHDAPGLYALLYAMGVIKEEKLLLLRRLGGLDGHPDVKIPGVEANTGSLGMGIGKGRGMAVGKTLQGHGGTVYVLLGDGELQEGQIYESLQTTAQQKTGNLVVIVDHNKVQSDKFVSQITDLGDLEAKFRVFGWHVERCDGNSMAALDAALTRLREVAGPRILIADTIKGRGVSFMEHPSAMPEAQSLYPWHSGAPADEPFARAWGELLARVNARLEGLGIAPVAPKEVSPRPKAPSGVTREYVADAYGKALVELARANEKIVVLDGDLAADCRVRLFEQTFPERFVENGIAEMDMVSMAGGLARAGMVPVVNTFASFLASRPNEQIYNNASERTKIIYVCHYAGLIPAGPGKSHQSLRDISLLGATPGITMLQPCNSEETEQALSWCVNKNPKSSMLRLIIGPSPRRIELPPDYALRPGWGTVLRQGTDAVLISYGPVMLHEALGAAEILAEKGFSLMVVNMPWLNCAETYWLASLISRFSTLHVLEDHSPVGGLGDCLSRVLHKKGLGAGVTVRTFGVEGWPACGTPPEALEAHGLDAKSLAEAFLKAGPTAVPGWSLARARGEIGHKPPKPAPFVGVISMHKCGSQTAYWTAKGSFPGCLVRHAHGLSTFHVQVTPSKLQEIVATRMACANSSAKPVIITLTREPLAVLRSALFHKYGEKVRDYFAGSLSAQSFDNFFEQFACSFVLRFRNYFDREIRDVFGVDVLSLPSPEPAGYVIGEGELARVAVIRLEDFNRVYAEVYRALGGEPPIQPVCRNVAEGNPDYERFKAEYAIAPEIVAAVRSFPWYRHMYPETAGRAAG</sequence>
<evidence type="ECO:0000259" key="6">
    <source>
        <dbReference type="SMART" id="SM00861"/>
    </source>
</evidence>
<dbReference type="InterPro" id="IPR005475">
    <property type="entry name" value="Transketolase-like_Pyr-bd"/>
</dbReference>
<dbReference type="InterPro" id="IPR051157">
    <property type="entry name" value="PDH/Transketolase"/>
</dbReference>
<dbReference type="EMBL" id="FZOC01000001">
    <property type="protein sequence ID" value="SNR66773.1"/>
    <property type="molecule type" value="Genomic_DNA"/>
</dbReference>
<reference evidence="7 8" key="1">
    <citation type="submission" date="2017-06" db="EMBL/GenBank/DDBJ databases">
        <authorList>
            <person name="Kim H.J."/>
            <person name="Triplett B.A."/>
        </authorList>
    </citation>
    <scope>NUCLEOTIDE SEQUENCE [LARGE SCALE GENOMIC DNA]</scope>
    <source>
        <strain evidence="7 8">DSM 13116</strain>
    </source>
</reference>
<dbReference type="InterPro" id="IPR005474">
    <property type="entry name" value="Transketolase_N"/>
</dbReference>
<dbReference type="InterPro" id="IPR029061">
    <property type="entry name" value="THDP-binding"/>
</dbReference>
<accession>A0A238Y801</accession>
<evidence type="ECO:0000256" key="4">
    <source>
        <dbReference type="ARBA" id="ARBA00007131"/>
    </source>
</evidence>
<dbReference type="SUPFAM" id="SSF52540">
    <property type="entry name" value="P-loop containing nucleoside triphosphate hydrolases"/>
    <property type="match status" value="1"/>
</dbReference>
<dbReference type="Pfam" id="PF02780">
    <property type="entry name" value="Transketolase_C"/>
    <property type="match status" value="1"/>
</dbReference>
<dbReference type="RefSeq" id="WP_089271798.1">
    <property type="nucleotide sequence ID" value="NZ_FZOC01000001.1"/>
</dbReference>
<dbReference type="Gene3D" id="3.40.50.920">
    <property type="match status" value="1"/>
</dbReference>
<evidence type="ECO:0000256" key="2">
    <source>
        <dbReference type="ARBA" id="ARBA00001946"/>
    </source>
</evidence>
<dbReference type="AlphaFoldDB" id="A0A238Y801"/>
<evidence type="ECO:0000256" key="3">
    <source>
        <dbReference type="ARBA" id="ARBA00001964"/>
    </source>
</evidence>
<evidence type="ECO:0000256" key="1">
    <source>
        <dbReference type="ARBA" id="ARBA00001936"/>
    </source>
</evidence>
<dbReference type="FunFam" id="3.40.50.970:FF:000129">
    <property type="entry name" value="Transketolase"/>
    <property type="match status" value="1"/>
</dbReference>
<evidence type="ECO:0000256" key="5">
    <source>
        <dbReference type="ARBA" id="ARBA00023052"/>
    </source>
</evidence>
<dbReference type="GO" id="GO:0005737">
    <property type="term" value="C:cytoplasm"/>
    <property type="evidence" value="ECO:0007669"/>
    <property type="project" value="UniProtKB-ARBA"/>
</dbReference>
<comment type="cofactor">
    <cofactor evidence="2">
        <name>Mg(2+)</name>
        <dbReference type="ChEBI" id="CHEBI:18420"/>
    </cofactor>
</comment>
<dbReference type="SUPFAM" id="SSF52922">
    <property type="entry name" value="TK C-terminal domain-like"/>
    <property type="match status" value="1"/>
</dbReference>
<dbReference type="InterPro" id="IPR027417">
    <property type="entry name" value="P-loop_NTPase"/>
</dbReference>
<name>A0A238Y801_9BACT</name>
<dbReference type="Gene3D" id="3.40.50.970">
    <property type="match status" value="2"/>
</dbReference>
<gene>
    <name evidence="7" type="ORF">SAMN04488503_0738</name>
</gene>
<organism evidence="7 8">
    <name type="scientific">Humidesulfovibrio mexicanus</name>
    <dbReference type="NCBI Taxonomy" id="147047"/>
    <lineage>
        <taxon>Bacteria</taxon>
        <taxon>Pseudomonadati</taxon>
        <taxon>Thermodesulfobacteriota</taxon>
        <taxon>Desulfovibrionia</taxon>
        <taxon>Desulfovibrionales</taxon>
        <taxon>Desulfovibrionaceae</taxon>
        <taxon>Humidesulfovibrio</taxon>
    </lineage>
</organism>
<comment type="similarity">
    <text evidence="4">Belongs to the transketolase family.</text>
</comment>
<dbReference type="SMART" id="SM00861">
    <property type="entry name" value="Transket_pyr"/>
    <property type="match status" value="1"/>
</dbReference>
<feature type="domain" description="Transketolase-like pyrimidine-binding" evidence="6">
    <location>
        <begin position="328"/>
        <end position="494"/>
    </location>
</feature>
<dbReference type="SUPFAM" id="SSF52518">
    <property type="entry name" value="Thiamin diphosphate-binding fold (THDP-binding)"/>
    <property type="match status" value="2"/>
</dbReference>
<proteinExistence type="inferred from homology"/>